<keyword evidence="3" id="KW-0285">Flavoprotein</keyword>
<dbReference type="Pfam" id="PF02771">
    <property type="entry name" value="Acyl-CoA_dh_N"/>
    <property type="match status" value="1"/>
</dbReference>
<accession>A0A7C1NBU1</accession>
<dbReference type="InterPro" id="IPR009075">
    <property type="entry name" value="AcylCo_DH/oxidase_C"/>
</dbReference>
<protein>
    <submittedName>
        <fullName evidence="7">Acyl-CoA dehydrogenase</fullName>
    </submittedName>
</protein>
<dbReference type="EMBL" id="DSTU01000008">
    <property type="protein sequence ID" value="HFJ54327.1"/>
    <property type="molecule type" value="Genomic_DNA"/>
</dbReference>
<comment type="caution">
    <text evidence="7">The sequence shown here is derived from an EMBL/GenBank/DDBJ whole genome shotgun (WGS) entry which is preliminary data.</text>
</comment>
<dbReference type="GO" id="GO:0003995">
    <property type="term" value="F:acyl-CoA dehydrogenase activity"/>
    <property type="evidence" value="ECO:0007669"/>
    <property type="project" value="TreeGrafter"/>
</dbReference>
<evidence type="ECO:0000256" key="4">
    <source>
        <dbReference type="ARBA" id="ARBA00022827"/>
    </source>
</evidence>
<dbReference type="Pfam" id="PF00441">
    <property type="entry name" value="Acyl-CoA_dh_1"/>
    <property type="match status" value="1"/>
</dbReference>
<dbReference type="EMBL" id="DSLG01000005">
    <property type="protein sequence ID" value="HEA87372.1"/>
    <property type="molecule type" value="Genomic_DNA"/>
</dbReference>
<sequence>MDFTFSEDAEMVRQTVHEFVRRELLPMEPKFLNARNPAERSEIAKNATDKLKETGLFSAGVPEEFGGGGLGPVEVCIIAEELSFSIIPVEWGDYTPLLYECSESQRESFLLPVVAGEKRYALAFREPEPFSGPDEMKTSARGEGNEYILDGVKELSRAEFDFCLVFARTAEGITCFIIDEGCSGWEVDRSAEPARLVLSSCRVNADRMLGMPGKALFLGQRWFALARVSRSAAITGVCRRILETTALYARDWKSMNEPIISRKEIQRTLSEMAGGYESLRWLVYRTAWLAQTGAQFQYDSLLLKLHAQTMLNRMVNDSIRVHGGTNPPVEHWLIRASGEGEALDMLRLAVSHEVISRYTG</sequence>
<evidence type="ECO:0000256" key="3">
    <source>
        <dbReference type="ARBA" id="ARBA00022630"/>
    </source>
</evidence>
<comment type="cofactor">
    <cofactor evidence="1">
        <name>FAD</name>
        <dbReference type="ChEBI" id="CHEBI:57692"/>
    </cofactor>
</comment>
<dbReference type="Gene3D" id="2.40.110.10">
    <property type="entry name" value="Butyryl-CoA Dehydrogenase, subunit A, domain 2"/>
    <property type="match status" value="1"/>
</dbReference>
<feature type="domain" description="Acyl-CoA dehydrogenase/oxidase C-terminal" evidence="5">
    <location>
        <begin position="223"/>
        <end position="324"/>
    </location>
</feature>
<dbReference type="InterPro" id="IPR013786">
    <property type="entry name" value="AcylCoA_DH/ox_N"/>
</dbReference>
<feature type="domain" description="Acyl-CoA dehydrogenase/oxidase N-terminal" evidence="6">
    <location>
        <begin position="6"/>
        <end position="117"/>
    </location>
</feature>
<reference evidence="7" key="1">
    <citation type="journal article" date="2020" name="mSystems">
        <title>Genome- and Community-Level Interaction Insights into Carbon Utilization and Element Cycling Functions of Hydrothermarchaeota in Hydrothermal Sediment.</title>
        <authorList>
            <person name="Zhou Z."/>
            <person name="Liu Y."/>
            <person name="Xu W."/>
            <person name="Pan J."/>
            <person name="Luo Z.H."/>
            <person name="Li M."/>
        </authorList>
    </citation>
    <scope>NUCLEOTIDE SEQUENCE [LARGE SCALE GENOMIC DNA]</scope>
    <source>
        <strain evidence="7">SpSt-265</strain>
        <strain evidence="8">SpSt-465</strain>
    </source>
</reference>
<dbReference type="PANTHER" id="PTHR43884">
    <property type="entry name" value="ACYL-COA DEHYDROGENASE"/>
    <property type="match status" value="1"/>
</dbReference>
<dbReference type="Gene3D" id="1.20.140.10">
    <property type="entry name" value="Butyryl-CoA Dehydrogenase, subunit A, domain 3"/>
    <property type="match status" value="1"/>
</dbReference>
<dbReference type="AlphaFoldDB" id="A0A7C1NBU1"/>
<evidence type="ECO:0000259" key="5">
    <source>
        <dbReference type="Pfam" id="PF00441"/>
    </source>
</evidence>
<evidence type="ECO:0000313" key="7">
    <source>
        <dbReference type="EMBL" id="HEA87372.1"/>
    </source>
</evidence>
<evidence type="ECO:0000256" key="1">
    <source>
        <dbReference type="ARBA" id="ARBA00001974"/>
    </source>
</evidence>
<evidence type="ECO:0000313" key="8">
    <source>
        <dbReference type="EMBL" id="HFJ54327.1"/>
    </source>
</evidence>
<gene>
    <name evidence="7" type="ORF">ENP94_05085</name>
    <name evidence="8" type="ORF">ENS16_06520</name>
</gene>
<dbReference type="InterPro" id="IPR009100">
    <property type="entry name" value="AcylCoA_DH/oxidase_NM_dom_sf"/>
</dbReference>
<proteinExistence type="inferred from homology"/>
<dbReference type="Gene3D" id="1.10.540.10">
    <property type="entry name" value="Acyl-CoA dehydrogenase/oxidase, N-terminal domain"/>
    <property type="match status" value="1"/>
</dbReference>
<dbReference type="InterPro" id="IPR036250">
    <property type="entry name" value="AcylCo_DH-like_C"/>
</dbReference>
<dbReference type="InterPro" id="IPR037069">
    <property type="entry name" value="AcylCoA_DH/ox_N_sf"/>
</dbReference>
<dbReference type="SUPFAM" id="SSF56645">
    <property type="entry name" value="Acyl-CoA dehydrogenase NM domain-like"/>
    <property type="match status" value="1"/>
</dbReference>
<dbReference type="GO" id="GO:0050660">
    <property type="term" value="F:flavin adenine dinucleotide binding"/>
    <property type="evidence" value="ECO:0007669"/>
    <property type="project" value="InterPro"/>
</dbReference>
<keyword evidence="4" id="KW-0274">FAD</keyword>
<evidence type="ECO:0000259" key="6">
    <source>
        <dbReference type="Pfam" id="PF02771"/>
    </source>
</evidence>
<evidence type="ECO:0000256" key="2">
    <source>
        <dbReference type="ARBA" id="ARBA00009347"/>
    </source>
</evidence>
<comment type="similarity">
    <text evidence="2">Belongs to the acyl-CoA dehydrogenase family.</text>
</comment>
<dbReference type="SUPFAM" id="SSF47203">
    <property type="entry name" value="Acyl-CoA dehydrogenase C-terminal domain-like"/>
    <property type="match status" value="1"/>
</dbReference>
<organism evidence="7">
    <name type="scientific">candidate division WOR-3 bacterium</name>
    <dbReference type="NCBI Taxonomy" id="2052148"/>
    <lineage>
        <taxon>Bacteria</taxon>
        <taxon>Bacteria division WOR-3</taxon>
    </lineage>
</organism>
<dbReference type="InterPro" id="IPR046373">
    <property type="entry name" value="Acyl-CoA_Oxase/DH_mid-dom_sf"/>
</dbReference>
<dbReference type="PANTHER" id="PTHR43884:SF40">
    <property type="entry name" value="ACYL-COA DEHYDROGENASE"/>
    <property type="match status" value="1"/>
</dbReference>
<name>A0A7C1NBU1_UNCW3</name>